<reference evidence="2" key="1">
    <citation type="journal article" date="2023" name="IScience">
        <title>Live-bearing cockroach genome reveals convergent evolutionary mechanisms linked to viviparity in insects and beyond.</title>
        <authorList>
            <person name="Fouks B."/>
            <person name="Harrison M.C."/>
            <person name="Mikhailova A.A."/>
            <person name="Marchal E."/>
            <person name="English S."/>
            <person name="Carruthers M."/>
            <person name="Jennings E.C."/>
            <person name="Chiamaka E.L."/>
            <person name="Frigard R.A."/>
            <person name="Pippel M."/>
            <person name="Attardo G.M."/>
            <person name="Benoit J.B."/>
            <person name="Bornberg-Bauer E."/>
            <person name="Tobe S.S."/>
        </authorList>
    </citation>
    <scope>NUCLEOTIDE SEQUENCE</scope>
    <source>
        <strain evidence="2">Stay&amp;Tobe</strain>
    </source>
</reference>
<feature type="non-terminal residue" evidence="2">
    <location>
        <position position="51"/>
    </location>
</feature>
<evidence type="ECO:0000256" key="1">
    <source>
        <dbReference type="SAM" id="MobiDB-lite"/>
    </source>
</evidence>
<feature type="compositionally biased region" description="Basic and acidic residues" evidence="1">
    <location>
        <begin position="25"/>
        <end position="42"/>
    </location>
</feature>
<dbReference type="Proteomes" id="UP001233999">
    <property type="component" value="Unassembled WGS sequence"/>
</dbReference>
<organism evidence="2 3">
    <name type="scientific">Diploptera punctata</name>
    <name type="common">Pacific beetle cockroach</name>
    <dbReference type="NCBI Taxonomy" id="6984"/>
    <lineage>
        <taxon>Eukaryota</taxon>
        <taxon>Metazoa</taxon>
        <taxon>Ecdysozoa</taxon>
        <taxon>Arthropoda</taxon>
        <taxon>Hexapoda</taxon>
        <taxon>Insecta</taxon>
        <taxon>Pterygota</taxon>
        <taxon>Neoptera</taxon>
        <taxon>Polyneoptera</taxon>
        <taxon>Dictyoptera</taxon>
        <taxon>Blattodea</taxon>
        <taxon>Blaberoidea</taxon>
        <taxon>Blaberidae</taxon>
        <taxon>Diplopterinae</taxon>
        <taxon>Diploptera</taxon>
    </lineage>
</organism>
<feature type="region of interest" description="Disordered" evidence="1">
    <location>
        <begin position="25"/>
        <end position="51"/>
    </location>
</feature>
<sequence length="51" mass="6038">RSQVHICRLSVTSFTINHKQRTCTEDRKWQHSKGEKEKDSIRRNLQVLSAT</sequence>
<accession>A0AAD7Z2P1</accession>
<reference evidence="2" key="2">
    <citation type="submission" date="2023-05" db="EMBL/GenBank/DDBJ databases">
        <authorList>
            <person name="Fouks B."/>
        </authorList>
    </citation>
    <scope>NUCLEOTIDE SEQUENCE</scope>
    <source>
        <strain evidence="2">Stay&amp;Tobe</strain>
        <tissue evidence="2">Testes</tissue>
    </source>
</reference>
<dbReference type="EMBL" id="JASPKZ010010690">
    <property type="protein sequence ID" value="KAJ9573605.1"/>
    <property type="molecule type" value="Genomic_DNA"/>
</dbReference>
<protein>
    <submittedName>
        <fullName evidence="2">Uncharacterized protein</fullName>
    </submittedName>
</protein>
<proteinExistence type="predicted"/>
<gene>
    <name evidence="2" type="ORF">L9F63_009013</name>
</gene>
<keyword evidence="3" id="KW-1185">Reference proteome</keyword>
<comment type="caution">
    <text evidence="2">The sequence shown here is derived from an EMBL/GenBank/DDBJ whole genome shotgun (WGS) entry which is preliminary data.</text>
</comment>
<evidence type="ECO:0000313" key="2">
    <source>
        <dbReference type="EMBL" id="KAJ9573605.1"/>
    </source>
</evidence>
<name>A0AAD7Z2P1_DIPPU</name>
<evidence type="ECO:0000313" key="3">
    <source>
        <dbReference type="Proteomes" id="UP001233999"/>
    </source>
</evidence>
<feature type="non-terminal residue" evidence="2">
    <location>
        <position position="1"/>
    </location>
</feature>
<dbReference type="AlphaFoldDB" id="A0AAD7Z2P1"/>